<reference evidence="2" key="1">
    <citation type="submission" date="2000-10" db="EMBL/GenBank/DDBJ databases">
        <authorList>
            <person name="Pariasca J.A."/>
            <person name="Sato T."/>
        </authorList>
    </citation>
    <scope>NUCLEOTIDE SEQUENCE</scope>
    <source>
        <tissue evidence="2">Pods</tissue>
    </source>
</reference>
<feature type="transmembrane region" description="Helical" evidence="1">
    <location>
        <begin position="45"/>
        <end position="68"/>
    </location>
</feature>
<dbReference type="EMBL" id="AB049712">
    <property type="protein sequence ID" value="BAB33410.1"/>
    <property type="molecule type" value="mRNA"/>
</dbReference>
<keyword evidence="1" id="KW-0812">Transmembrane</keyword>
<keyword evidence="1" id="KW-1133">Transmembrane helix</keyword>
<feature type="transmembrane region" description="Helical" evidence="1">
    <location>
        <begin position="6"/>
        <end position="24"/>
    </location>
</feature>
<proteinExistence type="evidence at transcript level"/>
<evidence type="ECO:0000313" key="2">
    <source>
        <dbReference type="EMBL" id="BAB33410.1"/>
    </source>
</evidence>
<sequence>MKYIIFLFRAIWLALSLLILFFSMHRLSLLDSTRDVSELISLMSYGMMVICFPTGIVFFIALIFIGTVSDIIGVRIDSKYIMAIIIWLYFLSGGYIQWFVLSKRIINKSIKLIALIIICNLGIDIPYATDPAGNRLPDPELHPDSTLSMWPDNRIARDAHYLYRYDRHGRLTEKTDLIPEGVIRTDDERTHRYHYDISTGWPTYTPDTICRAAGRKPLSLRPAGPQGGETGCCNVTGT</sequence>
<organism evidence="2">
    <name type="scientific">Pisum sativum</name>
    <name type="common">Garden pea</name>
    <name type="synonym">Lathyrus oleraceus</name>
    <dbReference type="NCBI Taxonomy" id="3888"/>
    <lineage>
        <taxon>Eukaryota</taxon>
        <taxon>Viridiplantae</taxon>
        <taxon>Streptophyta</taxon>
        <taxon>Embryophyta</taxon>
        <taxon>Tracheophyta</taxon>
        <taxon>Spermatophyta</taxon>
        <taxon>Magnoliopsida</taxon>
        <taxon>eudicotyledons</taxon>
        <taxon>Gunneridae</taxon>
        <taxon>Pentapetalae</taxon>
        <taxon>rosids</taxon>
        <taxon>fabids</taxon>
        <taxon>Fabales</taxon>
        <taxon>Fabaceae</taxon>
        <taxon>Papilionoideae</taxon>
        <taxon>50 kb inversion clade</taxon>
        <taxon>NPAAA clade</taxon>
        <taxon>Hologalegina</taxon>
        <taxon>IRL clade</taxon>
        <taxon>Fabeae</taxon>
        <taxon>Lathyrus</taxon>
    </lineage>
</organism>
<feature type="transmembrane region" description="Helical" evidence="1">
    <location>
        <begin position="80"/>
        <end position="100"/>
    </location>
</feature>
<name>Q9AVI3_PEA</name>
<keyword evidence="1" id="KW-0472">Membrane</keyword>
<accession>Q9AVI3</accession>
<protein>
    <submittedName>
        <fullName evidence="2">Putative senescence-associated protein</fullName>
    </submittedName>
</protein>
<evidence type="ECO:0000256" key="1">
    <source>
        <dbReference type="SAM" id="Phobius"/>
    </source>
</evidence>
<dbReference type="AlphaFoldDB" id="Q9AVI3"/>
<gene>
    <name evidence="2" type="primary">ssa-1</name>
</gene>
<reference evidence="2" key="2">
    <citation type="journal article" date="2001" name="Postharvest Biol. Technol.">
        <title>Cloning of cDNAs encoding senescence-associated genes, ACC synthase and ACC oxidase from stored snow pea pods (Pisum sativum L. var saccharatum) and their expression during pod storage.</title>
        <authorList>
            <person name="Pariasca J.A.T."/>
            <person name="Sunaga A."/>
            <person name="Miyazaki T."/>
            <person name="Hisaka H."/>
            <person name="Sonoda M."/>
            <person name="Nakagawa H."/>
            <person name="Sato T."/>
        </authorList>
    </citation>
    <scope>NUCLEOTIDE SEQUENCE</scope>
    <source>
        <tissue evidence="2">Pods</tissue>
    </source>
</reference>